<evidence type="ECO:0000313" key="3">
    <source>
        <dbReference type="Proteomes" id="UP000485058"/>
    </source>
</evidence>
<comment type="caution">
    <text evidence="2">The sequence shown here is derived from an EMBL/GenBank/DDBJ whole genome shotgun (WGS) entry which is preliminary data.</text>
</comment>
<feature type="region of interest" description="Disordered" evidence="1">
    <location>
        <begin position="42"/>
        <end position="66"/>
    </location>
</feature>
<accession>A0A699YPB7</accession>
<evidence type="ECO:0000313" key="2">
    <source>
        <dbReference type="EMBL" id="GFH11401.1"/>
    </source>
</evidence>
<gene>
    <name evidence="2" type="ORF">HaLaN_06892</name>
</gene>
<sequence length="66" mass="7262">MEEAAASMSQQQWGTCKQLVVFFGNAGIGTRGGNAEERLLSKARSTQHLASRSWETERPRPKPSSL</sequence>
<evidence type="ECO:0000256" key="1">
    <source>
        <dbReference type="SAM" id="MobiDB-lite"/>
    </source>
</evidence>
<name>A0A699YPB7_HAELA</name>
<organism evidence="2 3">
    <name type="scientific">Haematococcus lacustris</name>
    <name type="common">Green alga</name>
    <name type="synonym">Haematococcus pluvialis</name>
    <dbReference type="NCBI Taxonomy" id="44745"/>
    <lineage>
        <taxon>Eukaryota</taxon>
        <taxon>Viridiplantae</taxon>
        <taxon>Chlorophyta</taxon>
        <taxon>core chlorophytes</taxon>
        <taxon>Chlorophyceae</taxon>
        <taxon>CS clade</taxon>
        <taxon>Chlamydomonadales</taxon>
        <taxon>Haematococcaceae</taxon>
        <taxon>Haematococcus</taxon>
    </lineage>
</organism>
<keyword evidence="3" id="KW-1185">Reference proteome</keyword>
<dbReference type="Proteomes" id="UP000485058">
    <property type="component" value="Unassembled WGS sequence"/>
</dbReference>
<dbReference type="AlphaFoldDB" id="A0A699YPB7"/>
<reference evidence="2 3" key="1">
    <citation type="submission" date="2020-02" db="EMBL/GenBank/DDBJ databases">
        <title>Draft genome sequence of Haematococcus lacustris strain NIES-144.</title>
        <authorList>
            <person name="Morimoto D."/>
            <person name="Nakagawa S."/>
            <person name="Yoshida T."/>
            <person name="Sawayama S."/>
        </authorList>
    </citation>
    <scope>NUCLEOTIDE SEQUENCE [LARGE SCALE GENOMIC DNA]</scope>
    <source>
        <strain evidence="2 3">NIES-144</strain>
    </source>
</reference>
<dbReference type="EMBL" id="BLLF01000399">
    <property type="protein sequence ID" value="GFH11401.1"/>
    <property type="molecule type" value="Genomic_DNA"/>
</dbReference>
<proteinExistence type="predicted"/>
<protein>
    <submittedName>
        <fullName evidence="2">Uncharacterized protein</fullName>
    </submittedName>
</protein>